<keyword evidence="2" id="KW-0521">NADP</keyword>
<comment type="caution">
    <text evidence="3">The sequence shown here is derived from an EMBL/GenBank/DDBJ whole genome shotgun (WGS) entry which is preliminary data.</text>
</comment>
<evidence type="ECO:0000256" key="1">
    <source>
        <dbReference type="ARBA" id="ARBA00006484"/>
    </source>
</evidence>
<dbReference type="InterPro" id="IPR002347">
    <property type="entry name" value="SDR_fam"/>
</dbReference>
<reference evidence="3" key="1">
    <citation type="submission" date="2023-06" db="EMBL/GenBank/DDBJ databases">
        <title>Genome-scale phylogeny and comparative genomics of the fungal order Sordariales.</title>
        <authorList>
            <consortium name="Lawrence Berkeley National Laboratory"/>
            <person name="Hensen N."/>
            <person name="Bonometti L."/>
            <person name="Westerberg I."/>
            <person name="Brannstrom I.O."/>
            <person name="Guillou S."/>
            <person name="Cros-Aarteil S."/>
            <person name="Calhoun S."/>
            <person name="Haridas S."/>
            <person name="Kuo A."/>
            <person name="Mondo S."/>
            <person name="Pangilinan J."/>
            <person name="Riley R."/>
            <person name="LaButti K."/>
            <person name="Andreopoulos B."/>
            <person name="Lipzen A."/>
            <person name="Chen C."/>
            <person name="Yanf M."/>
            <person name="Daum C."/>
            <person name="Ng V."/>
            <person name="Clum A."/>
            <person name="Steindorff A."/>
            <person name="Ohm R."/>
            <person name="Martin F."/>
            <person name="Silar P."/>
            <person name="Natvig D."/>
            <person name="Lalanne C."/>
            <person name="Gautier V."/>
            <person name="Ament-velasquez S.L."/>
            <person name="Kruys A."/>
            <person name="Hutchinson M.I."/>
            <person name="Powell A.J."/>
            <person name="Barry K."/>
            <person name="Miller A.N."/>
            <person name="Grigoriev I.V."/>
            <person name="Debuchy R."/>
            <person name="Gladieux P."/>
            <person name="Thoren M.H."/>
            <person name="Johannesson H."/>
        </authorList>
    </citation>
    <scope>NUCLEOTIDE SEQUENCE</scope>
    <source>
        <strain evidence="3">SMH3391-2</strain>
    </source>
</reference>
<protein>
    <submittedName>
        <fullName evidence="3">Uncharacterized protein</fullName>
    </submittedName>
</protein>
<dbReference type="Gene3D" id="3.40.50.720">
    <property type="entry name" value="NAD(P)-binding Rossmann-like Domain"/>
    <property type="match status" value="1"/>
</dbReference>
<dbReference type="EMBL" id="JAULSR010000001">
    <property type="protein sequence ID" value="KAK0636498.1"/>
    <property type="molecule type" value="Genomic_DNA"/>
</dbReference>
<evidence type="ECO:0000313" key="3">
    <source>
        <dbReference type="EMBL" id="KAK0636498.1"/>
    </source>
</evidence>
<dbReference type="PROSITE" id="PS00061">
    <property type="entry name" value="ADH_SHORT"/>
    <property type="match status" value="1"/>
</dbReference>
<dbReference type="AlphaFoldDB" id="A0AA39XLZ4"/>
<dbReference type="InterPro" id="IPR020904">
    <property type="entry name" value="Sc_DH/Rdtase_CS"/>
</dbReference>
<dbReference type="InterPro" id="IPR036291">
    <property type="entry name" value="NAD(P)-bd_dom_sf"/>
</dbReference>
<dbReference type="GO" id="GO:0016491">
    <property type="term" value="F:oxidoreductase activity"/>
    <property type="evidence" value="ECO:0007669"/>
    <property type="project" value="TreeGrafter"/>
</dbReference>
<keyword evidence="4" id="KW-1185">Reference proteome</keyword>
<comment type="similarity">
    <text evidence="1">Belongs to the short-chain dehydrogenases/reductases (SDR) family.</text>
</comment>
<dbReference type="SUPFAM" id="SSF51735">
    <property type="entry name" value="NAD(P)-binding Rossmann-fold domains"/>
    <property type="match status" value="1"/>
</dbReference>
<dbReference type="Pfam" id="PF00106">
    <property type="entry name" value="adh_short"/>
    <property type="match status" value="1"/>
</dbReference>
<gene>
    <name evidence="3" type="ORF">B0T17DRAFT_83086</name>
</gene>
<sequence length="262" mass="27686">MSGDTVYLVTGANRGIGLAITTLLVRRPHTIVVATSRKQHADDLNNTAADAHETSKIVPVLLDEQVPALSSATLPGRLLAEHGIARLDVVIANAGGSSGFKSILETDMDQDLLYDFSVNAVGPAKLFRAVWPLLLLPSSAAGGSETVKGGKKFVLVTSSVGSIGALEEESMPTTAYGMSKAAANWFARKLSVEFRDRGLLVGIVHPGWVKTAMGQAVADAVHFKEPPLGVEESAQGVVEQIDDLTPETSGQFLTYNGQPLPW</sequence>
<organism evidence="3 4">
    <name type="scientific">Bombardia bombarda</name>
    <dbReference type="NCBI Taxonomy" id="252184"/>
    <lineage>
        <taxon>Eukaryota</taxon>
        <taxon>Fungi</taxon>
        <taxon>Dikarya</taxon>
        <taxon>Ascomycota</taxon>
        <taxon>Pezizomycotina</taxon>
        <taxon>Sordariomycetes</taxon>
        <taxon>Sordariomycetidae</taxon>
        <taxon>Sordariales</taxon>
        <taxon>Lasiosphaeriaceae</taxon>
        <taxon>Bombardia</taxon>
    </lineage>
</organism>
<dbReference type="Proteomes" id="UP001174934">
    <property type="component" value="Unassembled WGS sequence"/>
</dbReference>
<evidence type="ECO:0000256" key="2">
    <source>
        <dbReference type="ARBA" id="ARBA00022857"/>
    </source>
</evidence>
<accession>A0AA39XLZ4</accession>
<dbReference type="PANTHER" id="PTHR43544">
    <property type="entry name" value="SHORT-CHAIN DEHYDROGENASE/REDUCTASE"/>
    <property type="match status" value="1"/>
</dbReference>
<proteinExistence type="inferred from homology"/>
<dbReference type="GO" id="GO:0005737">
    <property type="term" value="C:cytoplasm"/>
    <property type="evidence" value="ECO:0007669"/>
    <property type="project" value="TreeGrafter"/>
</dbReference>
<evidence type="ECO:0000313" key="4">
    <source>
        <dbReference type="Proteomes" id="UP001174934"/>
    </source>
</evidence>
<dbReference type="PRINTS" id="PR00081">
    <property type="entry name" value="GDHRDH"/>
</dbReference>
<dbReference type="PANTHER" id="PTHR43544:SF26">
    <property type="entry name" value="SHORT CHAIN DEHYDROGENASE_REDUCTASE FAMILY OXIDOREDUCTASE (JCVI)"/>
    <property type="match status" value="1"/>
</dbReference>
<name>A0AA39XLZ4_9PEZI</name>
<dbReference type="CDD" id="cd05325">
    <property type="entry name" value="carb_red_sniffer_like_SDR_c"/>
    <property type="match status" value="1"/>
</dbReference>
<dbReference type="InterPro" id="IPR051468">
    <property type="entry name" value="Fungal_SecMetab_SDRs"/>
</dbReference>